<organism evidence="1 2">
    <name type="scientific">Oerskovia enterophila</name>
    <dbReference type="NCBI Taxonomy" id="43678"/>
    <lineage>
        <taxon>Bacteria</taxon>
        <taxon>Bacillati</taxon>
        <taxon>Actinomycetota</taxon>
        <taxon>Actinomycetes</taxon>
        <taxon>Micrococcales</taxon>
        <taxon>Cellulomonadaceae</taxon>
        <taxon>Oerskovia</taxon>
    </lineage>
</organism>
<name>A0ABX2Y8I6_9CELL</name>
<dbReference type="Pfam" id="PF19593">
    <property type="entry name" value="DUF6098"/>
    <property type="match status" value="1"/>
</dbReference>
<proteinExistence type="predicted"/>
<gene>
    <name evidence="1" type="ORF">OERS_04900</name>
</gene>
<accession>A0ABX2Y8I6</accession>
<reference evidence="1 2" key="1">
    <citation type="submission" date="2016-06" db="EMBL/GenBank/DDBJ databases">
        <title>Genome sequence of Oerskovia enterophila DSM 43852.</title>
        <authorList>
            <person name="Poehlein A."/>
            <person name="Jag V."/>
            <person name="Bengelsdorf F.R."/>
            <person name="Daniel R."/>
            <person name="Duerre P."/>
        </authorList>
    </citation>
    <scope>NUCLEOTIDE SEQUENCE [LARGE SCALE GENOMIC DNA]</scope>
    <source>
        <strain evidence="1 2">DSM 43852</strain>
    </source>
</reference>
<protein>
    <submittedName>
        <fullName evidence="1">Uncharacterized protein</fullName>
    </submittedName>
</protein>
<evidence type="ECO:0000313" key="2">
    <source>
        <dbReference type="Proteomes" id="UP000093412"/>
    </source>
</evidence>
<evidence type="ECO:0000313" key="1">
    <source>
        <dbReference type="EMBL" id="OCI32898.1"/>
    </source>
</evidence>
<sequence length="134" mass="15272">MFRIESLAELAELAELGEPLYVRYSKGPDADRAEVSVDYESGCRLPGLSVNRLDPQPWWDRPVEHWVARQLRQYVHLAEEDRYAWVLTGAVVGRGPDCEPLLMSVRPIARLSDQVVDEATRLYRQVFDVGDDGT</sequence>
<comment type="caution">
    <text evidence="1">The sequence shown here is derived from an EMBL/GenBank/DDBJ whole genome shotgun (WGS) entry which is preliminary data.</text>
</comment>
<dbReference type="Proteomes" id="UP000093412">
    <property type="component" value="Unassembled WGS sequence"/>
</dbReference>
<dbReference type="InterPro" id="IPR046080">
    <property type="entry name" value="DUF6098"/>
</dbReference>
<keyword evidence="2" id="KW-1185">Reference proteome</keyword>
<dbReference type="RefSeq" id="WP_068624141.1">
    <property type="nucleotide sequence ID" value="NZ_MAQA01000003.1"/>
</dbReference>
<dbReference type="EMBL" id="MAQA01000003">
    <property type="protein sequence ID" value="OCI32898.1"/>
    <property type="molecule type" value="Genomic_DNA"/>
</dbReference>